<dbReference type="eggNOG" id="COG3265">
    <property type="taxonomic scope" value="Bacteria"/>
</dbReference>
<accession>K6ZIT1</accession>
<keyword evidence="2" id="KW-1185">Reference proteome</keyword>
<dbReference type="AlphaFoldDB" id="K6ZIT1"/>
<organism evidence="1 2">
    <name type="scientific">Paraglaciecola psychrophila 170</name>
    <dbReference type="NCBI Taxonomy" id="1129794"/>
    <lineage>
        <taxon>Bacteria</taxon>
        <taxon>Pseudomonadati</taxon>
        <taxon>Pseudomonadota</taxon>
        <taxon>Gammaproteobacteria</taxon>
        <taxon>Alteromonadales</taxon>
        <taxon>Alteromonadaceae</taxon>
        <taxon>Paraglaciecola</taxon>
    </lineage>
</organism>
<protein>
    <submittedName>
        <fullName evidence="1">Uncharacterized protein</fullName>
    </submittedName>
</protein>
<proteinExistence type="predicted"/>
<name>K6ZIT1_9ALTE</name>
<dbReference type="KEGG" id="gps:C427_1585"/>
<gene>
    <name evidence="1" type="ORF">C427_1585</name>
</gene>
<dbReference type="HOGENOM" id="CLU_3203096_0_0_6"/>
<reference evidence="1 2" key="1">
    <citation type="journal article" date="2013" name="Genome Announc.">
        <title>Complete Genome Sequence of Glaciecola psychrophila Strain 170T.</title>
        <authorList>
            <person name="Yin J."/>
            <person name="Chen J."/>
            <person name="Liu G."/>
            <person name="Yu Y."/>
            <person name="Song L."/>
            <person name="Wang X."/>
            <person name="Qu X."/>
        </authorList>
    </citation>
    <scope>NUCLEOTIDE SEQUENCE [LARGE SCALE GENOMIC DNA]</scope>
    <source>
        <strain evidence="1 2">170</strain>
    </source>
</reference>
<dbReference type="RefSeq" id="WP_007634816.1">
    <property type="nucleotide sequence ID" value="NC_020514.1"/>
</dbReference>
<evidence type="ECO:0000313" key="2">
    <source>
        <dbReference type="Proteomes" id="UP000011864"/>
    </source>
</evidence>
<sequence length="45" mass="4934">MLESMLVSQFSSMQLPESEADIISLDISADLQHIIEMAHGAVTLM</sequence>
<dbReference type="EMBL" id="CP003837">
    <property type="protein sequence ID" value="AGH43694.1"/>
    <property type="molecule type" value="Genomic_DNA"/>
</dbReference>
<dbReference type="Proteomes" id="UP000011864">
    <property type="component" value="Chromosome"/>
</dbReference>
<evidence type="ECO:0000313" key="1">
    <source>
        <dbReference type="EMBL" id="AGH43694.1"/>
    </source>
</evidence>
<dbReference type="PATRIC" id="fig|1129794.4.peg.1570"/>